<dbReference type="Proteomes" id="UP000240357">
    <property type="component" value="Unassembled WGS sequence"/>
</dbReference>
<keyword evidence="4" id="KW-1185">Reference proteome</keyword>
<sequence length="162" mass="17966">MVSENLKFRPATNPDIPEIVSLVKKCLQEFNLTYSPESSESDLANIETTYINAGGAFETLQTNQAQIVGTVALYKVNSTTAKLRKMYVAKDYRGVGLGRLLLEKIIARAIYLGFQEILLETVHTMAAAIQLYESFGFRKVKQTAAASPRCDLVMRKLLSAPD</sequence>
<dbReference type="InterPro" id="IPR000182">
    <property type="entry name" value="GNAT_dom"/>
</dbReference>
<proteinExistence type="predicted"/>
<name>A0A2T2YLR8_9BACT</name>
<dbReference type="CDD" id="cd04301">
    <property type="entry name" value="NAT_SF"/>
    <property type="match status" value="1"/>
</dbReference>
<organism evidence="3 4">
    <name type="scientific">Adhaeribacter arboris</name>
    <dbReference type="NCBI Taxonomy" id="2072846"/>
    <lineage>
        <taxon>Bacteria</taxon>
        <taxon>Pseudomonadati</taxon>
        <taxon>Bacteroidota</taxon>
        <taxon>Cytophagia</taxon>
        <taxon>Cytophagales</taxon>
        <taxon>Hymenobacteraceae</taxon>
        <taxon>Adhaeribacter</taxon>
    </lineage>
</organism>
<comment type="caution">
    <text evidence="3">The sequence shown here is derived from an EMBL/GenBank/DDBJ whole genome shotgun (WGS) entry which is preliminary data.</text>
</comment>
<accession>A0A2T2YLR8</accession>
<dbReference type="PROSITE" id="PS51186">
    <property type="entry name" value="GNAT"/>
    <property type="match status" value="1"/>
</dbReference>
<dbReference type="Pfam" id="PF00583">
    <property type="entry name" value="Acetyltransf_1"/>
    <property type="match status" value="1"/>
</dbReference>
<evidence type="ECO:0000313" key="3">
    <source>
        <dbReference type="EMBL" id="PSR56450.1"/>
    </source>
</evidence>
<dbReference type="GO" id="GO:0008080">
    <property type="term" value="F:N-acetyltransferase activity"/>
    <property type="evidence" value="ECO:0007669"/>
    <property type="project" value="InterPro"/>
</dbReference>
<dbReference type="RefSeq" id="WP_106932628.1">
    <property type="nucleotide sequence ID" value="NZ_PYFT01000001.1"/>
</dbReference>
<gene>
    <name evidence="3" type="ORF">AHMF7605_24605</name>
</gene>
<dbReference type="Gene3D" id="3.40.630.30">
    <property type="match status" value="1"/>
</dbReference>
<protein>
    <recommendedName>
        <fullName evidence="2">N-acetyltransferase domain-containing protein</fullName>
    </recommendedName>
</protein>
<feature type="domain" description="N-acetyltransferase" evidence="2">
    <location>
        <begin position="6"/>
        <end position="159"/>
    </location>
</feature>
<dbReference type="SUPFAM" id="SSF55729">
    <property type="entry name" value="Acyl-CoA N-acyltransferases (Nat)"/>
    <property type="match status" value="1"/>
</dbReference>
<dbReference type="PANTHER" id="PTHR13947">
    <property type="entry name" value="GNAT FAMILY N-ACETYLTRANSFERASE"/>
    <property type="match status" value="1"/>
</dbReference>
<reference evidence="3 4" key="1">
    <citation type="submission" date="2018-03" db="EMBL/GenBank/DDBJ databases">
        <title>Adhaeribacter sp. HMF7605 Genome sequencing and assembly.</title>
        <authorList>
            <person name="Kang H."/>
            <person name="Kang J."/>
            <person name="Cha I."/>
            <person name="Kim H."/>
            <person name="Joh K."/>
        </authorList>
    </citation>
    <scope>NUCLEOTIDE SEQUENCE [LARGE SCALE GENOMIC DNA]</scope>
    <source>
        <strain evidence="3 4">HMF7605</strain>
    </source>
</reference>
<dbReference type="InterPro" id="IPR016181">
    <property type="entry name" value="Acyl_CoA_acyltransferase"/>
</dbReference>
<dbReference type="InterPro" id="IPR050769">
    <property type="entry name" value="NAT_camello-type"/>
</dbReference>
<evidence type="ECO:0000313" key="4">
    <source>
        <dbReference type="Proteomes" id="UP000240357"/>
    </source>
</evidence>
<evidence type="ECO:0000259" key="2">
    <source>
        <dbReference type="PROSITE" id="PS51186"/>
    </source>
</evidence>
<evidence type="ECO:0000256" key="1">
    <source>
        <dbReference type="ARBA" id="ARBA00022679"/>
    </source>
</evidence>
<dbReference type="AlphaFoldDB" id="A0A2T2YLR8"/>
<keyword evidence="1" id="KW-0808">Transferase</keyword>
<dbReference type="EMBL" id="PYFT01000001">
    <property type="protein sequence ID" value="PSR56450.1"/>
    <property type="molecule type" value="Genomic_DNA"/>
</dbReference>
<dbReference type="OrthoDB" id="5419426at2"/>
<dbReference type="PANTHER" id="PTHR13947:SF37">
    <property type="entry name" value="LD18367P"/>
    <property type="match status" value="1"/>
</dbReference>